<reference evidence="1" key="1">
    <citation type="submission" date="2016-01" db="EMBL/GenBank/DDBJ databases">
        <authorList>
            <person name="Peeters C."/>
        </authorList>
    </citation>
    <scope>NUCLEOTIDE SEQUENCE [LARGE SCALE GENOMIC DNA]</scope>
    <source>
        <strain evidence="1">LMG 29317</strain>
    </source>
</reference>
<sequence>MGVNLSGDTNVNRLVSHAVAATTAPALCLDARPTGQKNSNRTMLKSEGAEAMDVIVRPRPGAGWQVERPQRNGTFFIVVVDRAQALWLAKRIRPEAQVRLLPSYDSPV</sequence>
<evidence type="ECO:0000313" key="2">
    <source>
        <dbReference type="Proteomes" id="UP000055019"/>
    </source>
</evidence>
<organism evidence="1 2">
    <name type="scientific">Caballeronia arvi</name>
    <dbReference type="NCBI Taxonomy" id="1777135"/>
    <lineage>
        <taxon>Bacteria</taxon>
        <taxon>Pseudomonadati</taxon>
        <taxon>Pseudomonadota</taxon>
        <taxon>Betaproteobacteria</taxon>
        <taxon>Burkholderiales</taxon>
        <taxon>Burkholderiaceae</taxon>
        <taxon>Caballeronia</taxon>
    </lineage>
</organism>
<keyword evidence="2" id="KW-1185">Reference proteome</keyword>
<dbReference type="AlphaFoldDB" id="A0A158KYW3"/>
<name>A0A158KYW3_9BURK</name>
<dbReference type="Proteomes" id="UP000055019">
    <property type="component" value="Unassembled WGS sequence"/>
</dbReference>
<comment type="caution">
    <text evidence="1">The sequence shown here is derived from an EMBL/GenBank/DDBJ whole genome shotgun (WGS) entry which is preliminary data.</text>
</comment>
<dbReference type="OrthoDB" id="244056at2"/>
<gene>
    <name evidence="1" type="ORF">AWB74_07665</name>
</gene>
<accession>A0A158KYW3</accession>
<dbReference type="EMBL" id="FCOM02000071">
    <property type="protein sequence ID" value="SAL86346.1"/>
    <property type="molecule type" value="Genomic_DNA"/>
</dbReference>
<dbReference type="RefSeq" id="WP_143749415.1">
    <property type="nucleotide sequence ID" value="NZ_FCOM02000071.1"/>
</dbReference>
<protein>
    <submittedName>
        <fullName evidence="1">Uncharacterized protein</fullName>
    </submittedName>
</protein>
<proteinExistence type="predicted"/>
<evidence type="ECO:0000313" key="1">
    <source>
        <dbReference type="EMBL" id="SAL86346.1"/>
    </source>
</evidence>